<dbReference type="EMBL" id="DTMQ01000014">
    <property type="protein sequence ID" value="HGE98906.1"/>
    <property type="molecule type" value="Genomic_DNA"/>
</dbReference>
<organism evidence="7">
    <name type="scientific">candidate division WOR-3 bacterium</name>
    <dbReference type="NCBI Taxonomy" id="2052148"/>
    <lineage>
        <taxon>Bacteria</taxon>
        <taxon>Bacteria division WOR-3</taxon>
    </lineage>
</organism>
<feature type="domain" description="Translation initiation factor 3 C-terminal" evidence="5">
    <location>
        <begin position="84"/>
        <end position="159"/>
    </location>
</feature>
<protein>
    <recommendedName>
        <fullName evidence="4">Translation initiation factor IF-3</fullName>
    </recommendedName>
</protein>
<evidence type="ECO:0000256" key="4">
    <source>
        <dbReference type="NCBIfam" id="TIGR00168"/>
    </source>
</evidence>
<comment type="similarity">
    <text evidence="1">Belongs to the IF-3 family.</text>
</comment>
<dbReference type="InterPro" id="IPR019814">
    <property type="entry name" value="Translation_initiation_fac_3_N"/>
</dbReference>
<dbReference type="Pfam" id="PF00707">
    <property type="entry name" value="IF3_C"/>
    <property type="match status" value="1"/>
</dbReference>
<dbReference type="InterPro" id="IPR001288">
    <property type="entry name" value="Translation_initiation_fac_3"/>
</dbReference>
<sequence length="186" mass="21609">MKENRIRTNFGIRSPYVRVIGPDKKQIGIMPTKEACELARRQGLDLIEIAPHADPPVCLIADFGKYMYQLKQKERQAKKKGSGMKEIRVSYKMDEHDYQTKLRKIKELLTAKERVKVVLKMRGRESLYKERAVEFLNRLTEDISGLAVPERPPQMIGESGKIMQITYLPKGRRYETEDLEIVKEEG</sequence>
<dbReference type="NCBIfam" id="TIGR00168">
    <property type="entry name" value="infC"/>
    <property type="match status" value="1"/>
</dbReference>
<dbReference type="PANTHER" id="PTHR10938">
    <property type="entry name" value="TRANSLATION INITIATION FACTOR IF-3"/>
    <property type="match status" value="1"/>
</dbReference>
<evidence type="ECO:0000259" key="5">
    <source>
        <dbReference type="Pfam" id="PF00707"/>
    </source>
</evidence>
<evidence type="ECO:0000259" key="6">
    <source>
        <dbReference type="Pfam" id="PF05198"/>
    </source>
</evidence>
<keyword evidence="3" id="KW-0648">Protein biosynthesis</keyword>
<dbReference type="Gene3D" id="3.10.20.80">
    <property type="entry name" value="Translation initiation factor 3 (IF-3), N-terminal domain"/>
    <property type="match status" value="1"/>
</dbReference>
<proteinExistence type="inferred from homology"/>
<dbReference type="AlphaFoldDB" id="A0A7C3UY47"/>
<dbReference type="GO" id="GO:0032790">
    <property type="term" value="P:ribosome disassembly"/>
    <property type="evidence" value="ECO:0007669"/>
    <property type="project" value="TreeGrafter"/>
</dbReference>
<dbReference type="PANTHER" id="PTHR10938:SF0">
    <property type="entry name" value="TRANSLATION INITIATION FACTOR IF-3, MITOCHONDRIAL"/>
    <property type="match status" value="1"/>
</dbReference>
<dbReference type="GO" id="GO:0016020">
    <property type="term" value="C:membrane"/>
    <property type="evidence" value="ECO:0007669"/>
    <property type="project" value="TreeGrafter"/>
</dbReference>
<feature type="domain" description="Translation initiation factor 3 N-terminal" evidence="6">
    <location>
        <begin position="9"/>
        <end position="77"/>
    </location>
</feature>
<dbReference type="InterPro" id="IPR036788">
    <property type="entry name" value="T_IF-3_C_sf"/>
</dbReference>
<dbReference type="InterPro" id="IPR036787">
    <property type="entry name" value="T_IF-3_N_sf"/>
</dbReference>
<dbReference type="InterPro" id="IPR019815">
    <property type="entry name" value="Translation_initiation_fac_3_C"/>
</dbReference>
<dbReference type="Pfam" id="PF05198">
    <property type="entry name" value="IF3_N"/>
    <property type="match status" value="1"/>
</dbReference>
<gene>
    <name evidence="7" type="ORF">ENX07_02385</name>
</gene>
<dbReference type="SUPFAM" id="SSF55200">
    <property type="entry name" value="Translation initiation factor IF3, C-terminal domain"/>
    <property type="match status" value="1"/>
</dbReference>
<accession>A0A7C3UY47</accession>
<evidence type="ECO:0000256" key="3">
    <source>
        <dbReference type="ARBA" id="ARBA00022917"/>
    </source>
</evidence>
<comment type="caution">
    <text evidence="7">The sequence shown here is derived from an EMBL/GenBank/DDBJ whole genome shotgun (WGS) entry which is preliminary data.</text>
</comment>
<dbReference type="SUPFAM" id="SSF54364">
    <property type="entry name" value="Translation initiation factor IF3, N-terminal domain"/>
    <property type="match status" value="1"/>
</dbReference>
<evidence type="ECO:0000256" key="2">
    <source>
        <dbReference type="ARBA" id="ARBA00022540"/>
    </source>
</evidence>
<dbReference type="Gene3D" id="3.30.110.10">
    <property type="entry name" value="Translation initiation factor 3 (IF-3), C-terminal domain"/>
    <property type="match status" value="1"/>
</dbReference>
<evidence type="ECO:0000313" key="7">
    <source>
        <dbReference type="EMBL" id="HGE98906.1"/>
    </source>
</evidence>
<dbReference type="GO" id="GO:0005829">
    <property type="term" value="C:cytosol"/>
    <property type="evidence" value="ECO:0007669"/>
    <property type="project" value="TreeGrafter"/>
</dbReference>
<keyword evidence="2 7" id="KW-0396">Initiation factor</keyword>
<dbReference type="GO" id="GO:0043022">
    <property type="term" value="F:ribosome binding"/>
    <property type="evidence" value="ECO:0007669"/>
    <property type="project" value="TreeGrafter"/>
</dbReference>
<reference evidence="7" key="1">
    <citation type="journal article" date="2020" name="mSystems">
        <title>Genome- and Community-Level Interaction Insights into Carbon Utilization and Element Cycling Functions of Hydrothermarchaeota in Hydrothermal Sediment.</title>
        <authorList>
            <person name="Zhou Z."/>
            <person name="Liu Y."/>
            <person name="Xu W."/>
            <person name="Pan J."/>
            <person name="Luo Z.H."/>
            <person name="Li M."/>
        </authorList>
    </citation>
    <scope>NUCLEOTIDE SEQUENCE [LARGE SCALE GENOMIC DNA]</scope>
    <source>
        <strain evidence="7">SpSt-906</strain>
    </source>
</reference>
<evidence type="ECO:0000256" key="1">
    <source>
        <dbReference type="ARBA" id="ARBA00005439"/>
    </source>
</evidence>
<dbReference type="GO" id="GO:0003743">
    <property type="term" value="F:translation initiation factor activity"/>
    <property type="evidence" value="ECO:0007669"/>
    <property type="project" value="UniProtKB-UniRule"/>
</dbReference>
<name>A0A7C3UY47_UNCW3</name>